<reference evidence="1" key="1">
    <citation type="journal article" date="2015" name="Nature">
        <title>Complex archaea that bridge the gap between prokaryotes and eukaryotes.</title>
        <authorList>
            <person name="Spang A."/>
            <person name="Saw J.H."/>
            <person name="Jorgensen S.L."/>
            <person name="Zaremba-Niedzwiedzka K."/>
            <person name="Martijn J."/>
            <person name="Lind A.E."/>
            <person name="van Eijk R."/>
            <person name="Schleper C."/>
            <person name="Guy L."/>
            <person name="Ettema T.J."/>
        </authorList>
    </citation>
    <scope>NUCLEOTIDE SEQUENCE</scope>
</reference>
<proteinExistence type="predicted"/>
<name>A0A0F9CI54_9ZZZZ</name>
<dbReference type="EMBL" id="LAZR01044144">
    <property type="protein sequence ID" value="KKL05371.1"/>
    <property type="molecule type" value="Genomic_DNA"/>
</dbReference>
<feature type="non-terminal residue" evidence="1">
    <location>
        <position position="1"/>
    </location>
</feature>
<comment type="caution">
    <text evidence="1">The sequence shown here is derived from an EMBL/GenBank/DDBJ whole genome shotgun (WGS) entry which is preliminary data.</text>
</comment>
<protein>
    <submittedName>
        <fullName evidence="1">Uncharacterized protein</fullName>
    </submittedName>
</protein>
<evidence type="ECO:0000313" key="1">
    <source>
        <dbReference type="EMBL" id="KKL05371.1"/>
    </source>
</evidence>
<organism evidence="1">
    <name type="scientific">marine sediment metagenome</name>
    <dbReference type="NCBI Taxonomy" id="412755"/>
    <lineage>
        <taxon>unclassified sequences</taxon>
        <taxon>metagenomes</taxon>
        <taxon>ecological metagenomes</taxon>
    </lineage>
</organism>
<gene>
    <name evidence="1" type="ORF">LCGC14_2606660</name>
</gene>
<sequence length="21" mass="2482">EALIAIEIDRLREQLDRLEEG</sequence>
<dbReference type="AlphaFoldDB" id="A0A0F9CI54"/>
<accession>A0A0F9CI54</accession>